<evidence type="ECO:0000313" key="2">
    <source>
        <dbReference type="Proteomes" id="UP000248745"/>
    </source>
</evidence>
<comment type="caution">
    <text evidence="1">The sequence shown here is derived from an EMBL/GenBank/DDBJ whole genome shotgun (WGS) entry which is preliminary data.</text>
</comment>
<proteinExistence type="predicted"/>
<evidence type="ECO:0000313" key="1">
    <source>
        <dbReference type="EMBL" id="PZF72575.1"/>
    </source>
</evidence>
<dbReference type="EMBL" id="QKTW01000017">
    <property type="protein sequence ID" value="PZF72575.1"/>
    <property type="molecule type" value="Genomic_DNA"/>
</dbReference>
<organism evidence="1 2">
    <name type="scientific">Taibaiella soli</name>
    <dbReference type="NCBI Taxonomy" id="1649169"/>
    <lineage>
        <taxon>Bacteria</taxon>
        <taxon>Pseudomonadati</taxon>
        <taxon>Bacteroidota</taxon>
        <taxon>Chitinophagia</taxon>
        <taxon>Chitinophagales</taxon>
        <taxon>Chitinophagaceae</taxon>
        <taxon>Taibaiella</taxon>
    </lineage>
</organism>
<accession>A0A2W2AB05</accession>
<name>A0A2W2AB05_9BACT</name>
<gene>
    <name evidence="1" type="ORF">DN068_11970</name>
</gene>
<dbReference type="Proteomes" id="UP000248745">
    <property type="component" value="Unassembled WGS sequence"/>
</dbReference>
<sequence>MQVFDTSFQKVIFIKAFDKEHAVVFIPLLEFKNIDLQHLRAFCVNVTTKFSSSRPIFRKLVCLYDYLAYGVDG</sequence>
<keyword evidence="2" id="KW-1185">Reference proteome</keyword>
<protein>
    <submittedName>
        <fullName evidence="1">Uncharacterized protein</fullName>
    </submittedName>
</protein>
<reference evidence="1 2" key="1">
    <citation type="submission" date="2018-06" db="EMBL/GenBank/DDBJ databases">
        <title>Mucibacter soli gen. nov., sp. nov., a new member of the family Chitinophagaceae producing mucin.</title>
        <authorList>
            <person name="Kim M.-K."/>
            <person name="Park S."/>
            <person name="Kim T.-S."/>
            <person name="Joung Y."/>
            <person name="Han J.-H."/>
            <person name="Kim S.B."/>
        </authorList>
    </citation>
    <scope>NUCLEOTIDE SEQUENCE [LARGE SCALE GENOMIC DNA]</scope>
    <source>
        <strain evidence="1 2">R1-15</strain>
    </source>
</reference>
<dbReference type="AlphaFoldDB" id="A0A2W2AB05"/>